<dbReference type="PIRSF" id="PIRSF000018">
    <property type="entry name" value="Mb_ADH_cyt_c"/>
    <property type="match status" value="1"/>
</dbReference>
<dbReference type="SUPFAM" id="SSF46626">
    <property type="entry name" value="Cytochrome c"/>
    <property type="match status" value="3"/>
</dbReference>
<evidence type="ECO:0000256" key="7">
    <source>
        <dbReference type="ARBA" id="ARBA00023004"/>
    </source>
</evidence>
<evidence type="ECO:0000256" key="9">
    <source>
        <dbReference type="PIRSR" id="PIRSR000018-50"/>
    </source>
</evidence>
<evidence type="ECO:0000313" key="16">
    <source>
        <dbReference type="Proteomes" id="UP000274097"/>
    </source>
</evidence>
<keyword evidence="6" id="KW-0677">Repeat</keyword>
<dbReference type="InterPro" id="IPR051459">
    <property type="entry name" value="Cytochrome_c-type_DH"/>
</dbReference>
<dbReference type="Gene3D" id="1.10.760.10">
    <property type="entry name" value="Cytochrome c-like domain"/>
    <property type="match status" value="2"/>
</dbReference>
<dbReference type="EMBL" id="RAQU01000276">
    <property type="protein sequence ID" value="RKK01412.1"/>
    <property type="molecule type" value="Genomic_DNA"/>
</dbReference>
<dbReference type="EMBL" id="RFLX01000088">
    <property type="protein sequence ID" value="RMI14732.1"/>
    <property type="molecule type" value="Genomic_DNA"/>
</dbReference>
<evidence type="ECO:0000256" key="6">
    <source>
        <dbReference type="ARBA" id="ARBA00022737"/>
    </source>
</evidence>
<keyword evidence="8 12" id="KW-0472">Membrane</keyword>
<dbReference type="PANTHER" id="PTHR35008">
    <property type="entry name" value="BLL4482 PROTEIN-RELATED"/>
    <property type="match status" value="1"/>
</dbReference>
<dbReference type="Proteomes" id="UP000278036">
    <property type="component" value="Unassembled WGS sequence"/>
</dbReference>
<dbReference type="InterPro" id="IPR009056">
    <property type="entry name" value="Cyt_c-like_dom"/>
</dbReference>
<dbReference type="InterPro" id="IPR014353">
    <property type="entry name" value="Membr-bd_ADH_cyt_c"/>
</dbReference>
<feature type="domain" description="Cytochrome c" evidence="13">
    <location>
        <begin position="84"/>
        <end position="187"/>
    </location>
</feature>
<keyword evidence="5" id="KW-0732">Signal</keyword>
<feature type="transmembrane region" description="Helical" evidence="12">
    <location>
        <begin position="46"/>
        <end position="66"/>
    </location>
</feature>
<gene>
    <name evidence="14" type="ORF">D6Z83_25080</name>
    <name evidence="15" type="ORF">EBE87_27390</name>
</gene>
<name>A0A3A9J4N1_9PROT</name>
<sequence>MRGFVLSAAWWRLRCRPVLFFAVGLRLDRRRNMLRAEVTVPRLKTLLLGAAGAIVLAGAGFAALAWKPALDPVTPPTRESFPPELIRRGAELAAIGDCNTCHTAPGGKVFAGGLALPTPFGTVYSTNITPDPEAGIGRWSEAAFQRAMREGVDREGSHLYPAFPYDHFTLVTEADNRAIYAYLMTREPVRAETPANELVFPLGFRPLLAGWKLLFLEEGPRPELEADHGAYLAEGLGHCGACHSPRNALGAVQHDHALSGGEAEGWYAYAVNQSSPAPQPWTEESLFHYLRHGWEASHGIARGPMAPVVANLAWVPEEDVRAIAGYVARKMGHGVTPATVPAPIIPVPGPGTSPTMADSQAVPPVPGQDAGRAVYASACASCHEAGRPLPFGGMHLKGSTAPHGPNPRNLINVVLDGLPAAEGERAPIMPGFRAVLTDQQIVELLGYIRAAFTDQQPWTGVEALVREVRRGHTTSASRPTDAVQSAPADPTQ</sequence>
<dbReference type="GO" id="GO:0020037">
    <property type="term" value="F:heme binding"/>
    <property type="evidence" value="ECO:0007669"/>
    <property type="project" value="InterPro"/>
</dbReference>
<feature type="binding site" description="axial binding residue" evidence="10">
    <location>
        <position position="102"/>
    </location>
    <ligand>
        <name>heme c</name>
        <dbReference type="ChEBI" id="CHEBI:61717"/>
        <label>1</label>
    </ligand>
    <ligandPart>
        <name>Fe</name>
        <dbReference type="ChEBI" id="CHEBI:18248"/>
    </ligandPart>
</feature>
<dbReference type="AlphaFoldDB" id="A0A3A9J4N1"/>
<feature type="binding site" description="covalent" evidence="9">
    <location>
        <position position="382"/>
    </location>
    <ligand>
        <name>heme c</name>
        <dbReference type="ChEBI" id="CHEBI:61717"/>
        <label>3</label>
    </ligand>
</feature>
<evidence type="ECO:0000256" key="5">
    <source>
        <dbReference type="ARBA" id="ARBA00022729"/>
    </source>
</evidence>
<evidence type="ECO:0000256" key="4">
    <source>
        <dbReference type="ARBA" id="ARBA00022723"/>
    </source>
</evidence>
<evidence type="ECO:0000256" key="10">
    <source>
        <dbReference type="PIRSR" id="PIRSR000018-51"/>
    </source>
</evidence>
<feature type="binding site" description="covalent" evidence="9">
    <location>
        <position position="101"/>
    </location>
    <ligand>
        <name>heme c</name>
        <dbReference type="ChEBI" id="CHEBI:61717"/>
        <label>1</label>
    </ligand>
</feature>
<dbReference type="GO" id="GO:0005886">
    <property type="term" value="C:plasma membrane"/>
    <property type="evidence" value="ECO:0007669"/>
    <property type="project" value="UniProtKB-SubCell"/>
</dbReference>
<evidence type="ECO:0000256" key="2">
    <source>
        <dbReference type="ARBA" id="ARBA00022475"/>
    </source>
</evidence>
<feature type="binding site" description="covalent" evidence="9">
    <location>
        <position position="242"/>
    </location>
    <ligand>
        <name>heme c</name>
        <dbReference type="ChEBI" id="CHEBI:61717"/>
        <label>2</label>
    </ligand>
</feature>
<accession>A0A3A9J4N1</accession>
<feature type="binding site" description="covalent" evidence="9">
    <location>
        <position position="379"/>
    </location>
    <ligand>
        <name>heme c</name>
        <dbReference type="ChEBI" id="CHEBI:61717"/>
        <label>3</label>
    </ligand>
</feature>
<keyword evidence="12" id="KW-1133">Transmembrane helix</keyword>
<evidence type="ECO:0000313" key="17">
    <source>
        <dbReference type="Proteomes" id="UP000278036"/>
    </source>
</evidence>
<organism evidence="14 17">
    <name type="scientific">Teichococcus wenyumeiae</name>
    <dbReference type="NCBI Taxonomy" id="2478470"/>
    <lineage>
        <taxon>Bacteria</taxon>
        <taxon>Pseudomonadati</taxon>
        <taxon>Pseudomonadota</taxon>
        <taxon>Alphaproteobacteria</taxon>
        <taxon>Acetobacterales</taxon>
        <taxon>Roseomonadaceae</taxon>
        <taxon>Roseomonas</taxon>
    </lineage>
</organism>
<dbReference type="GO" id="GO:0009055">
    <property type="term" value="F:electron transfer activity"/>
    <property type="evidence" value="ECO:0007669"/>
    <property type="project" value="InterPro"/>
</dbReference>
<comment type="cofactor">
    <cofactor evidence="9">
        <name>heme c</name>
        <dbReference type="ChEBI" id="CHEBI:61717"/>
    </cofactor>
    <text evidence="9">Binds 3 heme c groups covalently per subunit.</text>
</comment>
<dbReference type="PANTHER" id="PTHR35008:SF8">
    <property type="entry name" value="ALCOHOL DEHYDROGENASE CYTOCHROME C SUBUNIT"/>
    <property type="match status" value="1"/>
</dbReference>
<protein>
    <submittedName>
        <fullName evidence="14">Cytochrome c</fullName>
    </submittedName>
</protein>
<dbReference type="Proteomes" id="UP000274097">
    <property type="component" value="Unassembled WGS sequence"/>
</dbReference>
<evidence type="ECO:0000256" key="8">
    <source>
        <dbReference type="ARBA" id="ARBA00023136"/>
    </source>
</evidence>
<dbReference type="GO" id="GO:0005506">
    <property type="term" value="F:iron ion binding"/>
    <property type="evidence" value="ECO:0007669"/>
    <property type="project" value="InterPro"/>
</dbReference>
<feature type="binding site" description="axial binding residue" evidence="10">
    <location>
        <position position="243"/>
    </location>
    <ligand>
        <name>heme c</name>
        <dbReference type="ChEBI" id="CHEBI:61717"/>
        <label>2</label>
    </ligand>
    <ligandPart>
        <name>Fe</name>
        <dbReference type="ChEBI" id="CHEBI:18248"/>
    </ligandPart>
</feature>
<comment type="subcellular location">
    <subcellularLocation>
        <location evidence="1">Cell membrane</location>
    </subcellularLocation>
</comment>
<keyword evidence="16" id="KW-1185">Reference proteome</keyword>
<reference evidence="14 17" key="1">
    <citation type="submission" date="2018-09" db="EMBL/GenBank/DDBJ databases">
        <title>Roseomonas sp. nov., isolated from feces of Tibetan antelopes in the Qinghai-Tibet plateau, China.</title>
        <authorList>
            <person name="Tian Z."/>
        </authorList>
    </citation>
    <scope>NUCLEOTIDE SEQUENCE [LARGE SCALE GENOMIC DNA]</scope>
    <source>
        <strain evidence="15 16">Z23</strain>
        <strain evidence="14 17">Z24</strain>
    </source>
</reference>
<proteinExistence type="predicted"/>
<dbReference type="PROSITE" id="PS51007">
    <property type="entry name" value="CYTC"/>
    <property type="match status" value="3"/>
</dbReference>
<feature type="transmembrane region" description="Helical" evidence="12">
    <location>
        <begin position="6"/>
        <end position="25"/>
    </location>
</feature>
<evidence type="ECO:0000259" key="13">
    <source>
        <dbReference type="PROSITE" id="PS51007"/>
    </source>
</evidence>
<feature type="domain" description="Cytochrome c" evidence="13">
    <location>
        <begin position="224"/>
        <end position="331"/>
    </location>
</feature>
<dbReference type="InParanoid" id="A0A3A9J4N1"/>
<feature type="binding site" description="covalent" evidence="9">
    <location>
        <position position="98"/>
    </location>
    <ligand>
        <name>heme c</name>
        <dbReference type="ChEBI" id="CHEBI:61717"/>
        <label>1</label>
    </ligand>
</feature>
<evidence type="ECO:0000256" key="11">
    <source>
        <dbReference type="SAM" id="MobiDB-lite"/>
    </source>
</evidence>
<keyword evidence="7 10" id="KW-0408">Iron</keyword>
<keyword evidence="2" id="KW-1003">Cell membrane</keyword>
<dbReference type="Pfam" id="PF13442">
    <property type="entry name" value="Cytochrome_CBB3"/>
    <property type="match status" value="1"/>
</dbReference>
<keyword evidence="12" id="KW-0812">Transmembrane</keyword>
<comment type="caution">
    <text evidence="14">The sequence shown here is derived from an EMBL/GenBank/DDBJ whole genome shotgun (WGS) entry which is preliminary data.</text>
</comment>
<evidence type="ECO:0000256" key="1">
    <source>
        <dbReference type="ARBA" id="ARBA00004236"/>
    </source>
</evidence>
<evidence type="ECO:0000256" key="3">
    <source>
        <dbReference type="ARBA" id="ARBA00022617"/>
    </source>
</evidence>
<feature type="domain" description="Cytochrome c" evidence="13">
    <location>
        <begin position="366"/>
        <end position="452"/>
    </location>
</feature>
<evidence type="ECO:0000313" key="14">
    <source>
        <dbReference type="EMBL" id="RKK01412.1"/>
    </source>
</evidence>
<dbReference type="InterPro" id="IPR036909">
    <property type="entry name" value="Cyt_c-like_dom_sf"/>
</dbReference>
<feature type="binding site" description="axial binding residue" evidence="10">
    <location>
        <position position="383"/>
    </location>
    <ligand>
        <name>heme c</name>
        <dbReference type="ChEBI" id="CHEBI:61717"/>
        <label>3</label>
    </ligand>
    <ligandPart>
        <name>Fe</name>
        <dbReference type="ChEBI" id="CHEBI:18248"/>
    </ligandPart>
</feature>
<keyword evidence="3 9" id="KW-0349">Heme</keyword>
<keyword evidence="4 10" id="KW-0479">Metal-binding</keyword>
<evidence type="ECO:0000256" key="12">
    <source>
        <dbReference type="SAM" id="Phobius"/>
    </source>
</evidence>
<dbReference type="GO" id="GO:0016614">
    <property type="term" value="F:oxidoreductase activity, acting on CH-OH group of donors"/>
    <property type="evidence" value="ECO:0007669"/>
    <property type="project" value="InterPro"/>
</dbReference>
<feature type="binding site" description="covalent" evidence="9">
    <location>
        <position position="239"/>
    </location>
    <ligand>
        <name>heme c</name>
        <dbReference type="ChEBI" id="CHEBI:61717"/>
        <label>2</label>
    </ligand>
</feature>
<evidence type="ECO:0000313" key="15">
    <source>
        <dbReference type="EMBL" id="RMI14732.1"/>
    </source>
</evidence>
<feature type="region of interest" description="Disordered" evidence="11">
    <location>
        <begin position="470"/>
        <end position="492"/>
    </location>
</feature>